<keyword evidence="4" id="KW-0131">Cell cycle</keyword>
<feature type="region of interest" description="Disordered" evidence="5">
    <location>
        <begin position="34"/>
        <end position="53"/>
    </location>
</feature>
<keyword evidence="2" id="KW-0132">Cell division</keyword>
<protein>
    <recommendedName>
        <fullName evidence="6">DOC domain-containing protein</fullName>
    </recommendedName>
</protein>
<dbReference type="Gramene" id="TraesMAC1D03G00535090.1">
    <property type="protein sequence ID" value="TraesMAC1D03G00535090.1"/>
    <property type="gene ID" value="TraesMAC1D03G00535090"/>
</dbReference>
<reference evidence="7" key="2">
    <citation type="submission" date="2018-10" db="UniProtKB">
        <authorList>
            <consortium name="EnsemblPlants"/>
        </authorList>
    </citation>
    <scope>IDENTIFICATION</scope>
</reference>
<reference evidence="7" key="1">
    <citation type="submission" date="2018-08" db="EMBL/GenBank/DDBJ databases">
        <authorList>
            <person name="Rossello M."/>
        </authorList>
    </citation>
    <scope>NUCLEOTIDE SEQUENCE [LARGE SCALE GENOMIC DNA]</scope>
    <source>
        <strain evidence="7">cv. Chinese Spring</strain>
    </source>
</reference>
<dbReference type="Gramene" id="TraesJUL1D03G00538700.1">
    <property type="protein sequence ID" value="TraesJUL1D03G00538700.1"/>
    <property type="gene ID" value="TraesJUL1D03G00538700"/>
</dbReference>
<dbReference type="AlphaFoldDB" id="A0A3B5ZZW1"/>
<dbReference type="GO" id="GO:0005680">
    <property type="term" value="C:anaphase-promoting complex"/>
    <property type="evidence" value="ECO:0007669"/>
    <property type="project" value="InterPro"/>
</dbReference>
<dbReference type="Gramene" id="TraesNOR1D03G00543650.1">
    <property type="protein sequence ID" value="TraesNOR1D03G00543650.1"/>
    <property type="gene ID" value="TraesNOR1D03G00543650"/>
</dbReference>
<dbReference type="Gene3D" id="2.60.120.260">
    <property type="entry name" value="Galactose-binding domain-like"/>
    <property type="match status" value="1"/>
</dbReference>
<dbReference type="Gramene" id="TraesCS1D02G323600.1">
    <property type="protein sequence ID" value="TraesCS1D02G323600.1"/>
    <property type="gene ID" value="TraesCS1D02G323600"/>
</dbReference>
<dbReference type="Gramene" id="TraesCLE_scaffold_039570_01G000100.1">
    <property type="protein sequence ID" value="TraesCLE_scaffold_039570_01G000100.1"/>
    <property type="gene ID" value="TraesCLE_scaffold_039570_01G000100"/>
</dbReference>
<dbReference type="STRING" id="4565.A0A3B5ZZW1"/>
<evidence type="ECO:0000313" key="8">
    <source>
        <dbReference type="Proteomes" id="UP000019116"/>
    </source>
</evidence>
<feature type="domain" description="DOC" evidence="6">
    <location>
        <begin position="35"/>
        <end position="151"/>
    </location>
</feature>
<proteinExistence type="inferred from homology"/>
<keyword evidence="3" id="KW-0498">Mitosis</keyword>
<evidence type="ECO:0000256" key="2">
    <source>
        <dbReference type="ARBA" id="ARBA00022618"/>
    </source>
</evidence>
<name>A0A3B5ZZW1_WHEAT</name>
<dbReference type="Gramene" id="TraesCS1D03G0766900.1">
    <property type="protein sequence ID" value="TraesCS1D03G0766900.1.CDS"/>
    <property type="gene ID" value="TraesCS1D03G0766900"/>
</dbReference>
<dbReference type="GO" id="GO:0031145">
    <property type="term" value="P:anaphase-promoting complex-dependent catabolic process"/>
    <property type="evidence" value="ECO:0007669"/>
    <property type="project" value="InterPro"/>
</dbReference>
<evidence type="ECO:0000256" key="4">
    <source>
        <dbReference type="ARBA" id="ARBA00023306"/>
    </source>
</evidence>
<accession>A0A3B5ZZW1</accession>
<comment type="similarity">
    <text evidence="1">Belongs to the APC10 family.</text>
</comment>
<dbReference type="InterPro" id="IPR008979">
    <property type="entry name" value="Galactose-bd-like_sf"/>
</dbReference>
<evidence type="ECO:0000256" key="5">
    <source>
        <dbReference type="SAM" id="MobiDB-lite"/>
    </source>
</evidence>
<dbReference type="Proteomes" id="UP000019116">
    <property type="component" value="Chromosome 1D"/>
</dbReference>
<dbReference type="OrthoDB" id="701617at2759"/>
<evidence type="ECO:0000256" key="1">
    <source>
        <dbReference type="ARBA" id="ARBA00006762"/>
    </source>
</evidence>
<keyword evidence="8" id="KW-1185">Reference proteome</keyword>
<dbReference type="EnsemblPlants" id="TraesCS1D02G323600.1">
    <property type="protein sequence ID" value="TraesCS1D02G323600.1"/>
    <property type="gene ID" value="TraesCS1D02G323600"/>
</dbReference>
<dbReference type="InterPro" id="IPR004939">
    <property type="entry name" value="APC_su10/DOC_dom"/>
</dbReference>
<dbReference type="SUPFAM" id="SSF49785">
    <property type="entry name" value="Galactose-binding domain-like"/>
    <property type="match status" value="1"/>
</dbReference>
<sequence length="151" mass="16896">MAMDLQRPQPLHLGFPDPSSLGWAEQPWRRIRSVHGRSTSGSADHSQRPDGGGYRRGCCSALRSLHVSSCASGGQTLLRLRPRGTHIVGGFIFLRSDSVQPHMVNIQFQKNVLLQLVTLYMHFKLDESYTLSKISIWTGDGFHNLKAIPLF</sequence>
<dbReference type="InterPro" id="IPR016901">
    <property type="entry name" value="APC10/Doc1"/>
</dbReference>
<evidence type="ECO:0000313" key="7">
    <source>
        <dbReference type="EnsemblPlants" id="TraesCS1D02G323600.1"/>
    </source>
</evidence>
<evidence type="ECO:0000259" key="6">
    <source>
        <dbReference type="PROSITE" id="PS51284"/>
    </source>
</evidence>
<dbReference type="PROSITE" id="PS51284">
    <property type="entry name" value="DOC"/>
    <property type="match status" value="1"/>
</dbReference>
<dbReference type="Gramene" id="TraesSYM1D03G00542660.1">
    <property type="protein sequence ID" value="TraesSYM1D03G00542660.1"/>
    <property type="gene ID" value="TraesSYM1D03G00542660"/>
</dbReference>
<dbReference type="PANTHER" id="PTHR12936:SF5">
    <property type="entry name" value="DOC DOMAIN-CONTAINING PROTEIN"/>
    <property type="match status" value="1"/>
</dbReference>
<organism evidence="7">
    <name type="scientific">Triticum aestivum</name>
    <name type="common">Wheat</name>
    <dbReference type="NCBI Taxonomy" id="4565"/>
    <lineage>
        <taxon>Eukaryota</taxon>
        <taxon>Viridiplantae</taxon>
        <taxon>Streptophyta</taxon>
        <taxon>Embryophyta</taxon>
        <taxon>Tracheophyta</taxon>
        <taxon>Spermatophyta</taxon>
        <taxon>Magnoliopsida</taxon>
        <taxon>Liliopsida</taxon>
        <taxon>Poales</taxon>
        <taxon>Poaceae</taxon>
        <taxon>BOP clade</taxon>
        <taxon>Pooideae</taxon>
        <taxon>Triticodae</taxon>
        <taxon>Triticeae</taxon>
        <taxon>Triticinae</taxon>
        <taxon>Triticum</taxon>
    </lineage>
</organism>
<evidence type="ECO:0000256" key="3">
    <source>
        <dbReference type="ARBA" id="ARBA00022776"/>
    </source>
</evidence>
<dbReference type="Gramene" id="TraesROB_scaffold_331275_01G000100.1">
    <property type="protein sequence ID" value="TraesROB_scaffold_331275_01G000100.1"/>
    <property type="gene ID" value="TraesROB_scaffold_331275_01G000100"/>
</dbReference>
<dbReference type="PANTHER" id="PTHR12936">
    <property type="entry name" value="ANAPHASE-PROMOTING COMPLEX 10"/>
    <property type="match status" value="1"/>
</dbReference>
<dbReference type="Pfam" id="PF03256">
    <property type="entry name" value="ANAPC10"/>
    <property type="match status" value="1"/>
</dbReference>
<dbReference type="GO" id="GO:0051301">
    <property type="term" value="P:cell division"/>
    <property type="evidence" value="ECO:0007669"/>
    <property type="project" value="UniProtKB-KW"/>
</dbReference>